<dbReference type="InterPro" id="IPR036259">
    <property type="entry name" value="MFS_trans_sf"/>
</dbReference>
<protein>
    <submittedName>
        <fullName evidence="9">Multidrug efflux MFS transporter</fullName>
    </submittedName>
</protein>
<accession>A0ABS1U5M8</accession>
<dbReference type="EMBL" id="JAETWB010000009">
    <property type="protein sequence ID" value="MBL6079958.1"/>
    <property type="molecule type" value="Genomic_DNA"/>
</dbReference>
<feature type="transmembrane region" description="Helical" evidence="7">
    <location>
        <begin position="165"/>
        <end position="188"/>
    </location>
</feature>
<dbReference type="Pfam" id="PF07690">
    <property type="entry name" value="MFS_1"/>
    <property type="match status" value="2"/>
</dbReference>
<keyword evidence="6 7" id="KW-0472">Membrane</keyword>
<dbReference type="Proteomes" id="UP000660885">
    <property type="component" value="Unassembled WGS sequence"/>
</dbReference>
<gene>
    <name evidence="9" type="ORF">JMJ56_18210</name>
</gene>
<dbReference type="SUPFAM" id="SSF103473">
    <property type="entry name" value="MFS general substrate transporter"/>
    <property type="match status" value="1"/>
</dbReference>
<keyword evidence="3" id="KW-1003">Cell membrane</keyword>
<dbReference type="InterPro" id="IPR004638">
    <property type="entry name" value="EmrB-like"/>
</dbReference>
<dbReference type="Gene3D" id="1.20.1250.20">
    <property type="entry name" value="MFS general substrate transporter like domains"/>
    <property type="match status" value="1"/>
</dbReference>
<sequence length="479" mass="49672">MSETSAPPAKPDPRLTAAIVASALFMQNLDSAAVTTALPAMAAEMGVEPARLGTAITAYLVSLTVFIPVSGWVADRFGAKRVFMAAIAVFTIASVLCGRATSVPEMIAARVFQGFGGAMMVPVARLLLLRQVRKEEMLSAMTWLTMPAMIGPISGPPLGGFLTDAFGWQSVFLINVPIGLLGLALVAWKIEDVPPGDPGPPDVIGLVLIGLGLALFMFGLETIGRGVVTVGIPEAALVLGLMFGWAAIRHCLRAKRPAIDLSLLRIRSFSQGVIVGSLFRIGAGATPFLVPMLLQVGFGKTASAAGLVSFATALGALAMKPLARPILRRFGFRSVLIATSVLSAAGIAVAALFTPAWPLSAIFLLLAAGGLFRSLQFTALNTISFADIPATRLSAATSFSGTVQQLAPALGVVLATTSLEVSKSLSGHHLAEVPDFAAAFIIAALVVLASCPFFLRLAPDAGAEVSGHRPLATRRAPAE</sequence>
<evidence type="ECO:0000256" key="4">
    <source>
        <dbReference type="ARBA" id="ARBA00022692"/>
    </source>
</evidence>
<feature type="transmembrane region" description="Helical" evidence="7">
    <location>
        <begin position="302"/>
        <end position="323"/>
    </location>
</feature>
<feature type="transmembrane region" description="Helical" evidence="7">
    <location>
        <begin position="335"/>
        <end position="353"/>
    </location>
</feature>
<dbReference type="CDD" id="cd17503">
    <property type="entry name" value="MFS_LmrB_MDR_like"/>
    <property type="match status" value="1"/>
</dbReference>
<keyword evidence="4 7" id="KW-0812">Transmembrane</keyword>
<comment type="subcellular location">
    <subcellularLocation>
        <location evidence="1">Cell membrane</location>
        <topology evidence="1">Multi-pass membrane protein</topology>
    </subcellularLocation>
</comment>
<proteinExistence type="predicted"/>
<dbReference type="PANTHER" id="PTHR42718:SF46">
    <property type="entry name" value="BLR6921 PROTEIN"/>
    <property type="match status" value="1"/>
</dbReference>
<evidence type="ECO:0000256" key="5">
    <source>
        <dbReference type="ARBA" id="ARBA00022989"/>
    </source>
</evidence>
<evidence type="ECO:0000256" key="1">
    <source>
        <dbReference type="ARBA" id="ARBA00004651"/>
    </source>
</evidence>
<dbReference type="PROSITE" id="PS50850">
    <property type="entry name" value="MFS"/>
    <property type="match status" value="1"/>
</dbReference>
<name>A0ABS1U5M8_9PROT</name>
<feature type="transmembrane region" description="Helical" evidence="7">
    <location>
        <begin position="107"/>
        <end position="128"/>
    </location>
</feature>
<dbReference type="RefSeq" id="WP_202833191.1">
    <property type="nucleotide sequence ID" value="NZ_JAETWB010000009.1"/>
</dbReference>
<keyword evidence="2" id="KW-0813">Transport</keyword>
<dbReference type="PANTHER" id="PTHR42718">
    <property type="entry name" value="MAJOR FACILITATOR SUPERFAMILY MULTIDRUG TRANSPORTER MFSC"/>
    <property type="match status" value="1"/>
</dbReference>
<evidence type="ECO:0000256" key="7">
    <source>
        <dbReference type="SAM" id="Phobius"/>
    </source>
</evidence>
<dbReference type="NCBIfam" id="TIGR00711">
    <property type="entry name" value="efflux_EmrB"/>
    <property type="match status" value="1"/>
</dbReference>
<feature type="domain" description="Major facilitator superfamily (MFS) profile" evidence="8">
    <location>
        <begin position="16"/>
        <end position="462"/>
    </location>
</feature>
<feature type="transmembrane region" description="Helical" evidence="7">
    <location>
        <begin position="226"/>
        <end position="248"/>
    </location>
</feature>
<evidence type="ECO:0000259" key="8">
    <source>
        <dbReference type="PROSITE" id="PS50850"/>
    </source>
</evidence>
<dbReference type="InterPro" id="IPR011701">
    <property type="entry name" value="MFS"/>
</dbReference>
<feature type="transmembrane region" description="Helical" evidence="7">
    <location>
        <begin position="81"/>
        <end position="101"/>
    </location>
</feature>
<evidence type="ECO:0000256" key="2">
    <source>
        <dbReference type="ARBA" id="ARBA00022448"/>
    </source>
</evidence>
<feature type="transmembrane region" description="Helical" evidence="7">
    <location>
        <begin position="52"/>
        <end position="74"/>
    </location>
</feature>
<dbReference type="InterPro" id="IPR020846">
    <property type="entry name" value="MFS_dom"/>
</dbReference>
<keyword evidence="5 7" id="KW-1133">Transmembrane helix</keyword>
<dbReference type="Gene3D" id="1.20.1720.10">
    <property type="entry name" value="Multidrug resistance protein D"/>
    <property type="match status" value="1"/>
</dbReference>
<feature type="transmembrane region" description="Helical" evidence="7">
    <location>
        <begin position="140"/>
        <end position="159"/>
    </location>
</feature>
<feature type="transmembrane region" description="Helical" evidence="7">
    <location>
        <begin position="436"/>
        <end position="455"/>
    </location>
</feature>
<evidence type="ECO:0000256" key="3">
    <source>
        <dbReference type="ARBA" id="ARBA00022475"/>
    </source>
</evidence>
<feature type="transmembrane region" description="Helical" evidence="7">
    <location>
        <begin position="269"/>
        <end position="290"/>
    </location>
</feature>
<organism evidence="9 10">
    <name type="scientific">Belnapia arida</name>
    <dbReference type="NCBI Taxonomy" id="2804533"/>
    <lineage>
        <taxon>Bacteria</taxon>
        <taxon>Pseudomonadati</taxon>
        <taxon>Pseudomonadota</taxon>
        <taxon>Alphaproteobacteria</taxon>
        <taxon>Acetobacterales</taxon>
        <taxon>Roseomonadaceae</taxon>
        <taxon>Belnapia</taxon>
    </lineage>
</organism>
<reference evidence="9 10" key="1">
    <citation type="submission" date="2021-01" db="EMBL/GenBank/DDBJ databases">
        <title>Belnapia mucosa sp. nov. and Belnapia arida sp. nov., isolated from the Tabernas Desert (Almeria, Spain).</title>
        <authorList>
            <person name="Molina-Menor E."/>
            <person name="Vidal-Verdu A."/>
            <person name="Calonge A."/>
            <person name="Satari L."/>
            <person name="Pereto J."/>
            <person name="Porcar M."/>
        </authorList>
    </citation>
    <scope>NUCLEOTIDE SEQUENCE [LARGE SCALE GENOMIC DNA]</scope>
    <source>
        <strain evidence="9 10">T18</strain>
    </source>
</reference>
<comment type="caution">
    <text evidence="9">The sequence shown here is derived from an EMBL/GenBank/DDBJ whole genome shotgun (WGS) entry which is preliminary data.</text>
</comment>
<keyword evidence="10" id="KW-1185">Reference proteome</keyword>
<feature type="transmembrane region" description="Helical" evidence="7">
    <location>
        <begin position="359"/>
        <end position="381"/>
    </location>
</feature>
<evidence type="ECO:0000256" key="6">
    <source>
        <dbReference type="ARBA" id="ARBA00023136"/>
    </source>
</evidence>
<evidence type="ECO:0000313" key="9">
    <source>
        <dbReference type="EMBL" id="MBL6079958.1"/>
    </source>
</evidence>
<evidence type="ECO:0000313" key="10">
    <source>
        <dbReference type="Proteomes" id="UP000660885"/>
    </source>
</evidence>
<feature type="transmembrane region" description="Helical" evidence="7">
    <location>
        <begin position="200"/>
        <end position="220"/>
    </location>
</feature>